<organism evidence="3 4">
    <name type="scientific">Cichlidogyrus casuarinus</name>
    <dbReference type="NCBI Taxonomy" id="1844966"/>
    <lineage>
        <taxon>Eukaryota</taxon>
        <taxon>Metazoa</taxon>
        <taxon>Spiralia</taxon>
        <taxon>Lophotrochozoa</taxon>
        <taxon>Platyhelminthes</taxon>
        <taxon>Monogenea</taxon>
        <taxon>Monopisthocotylea</taxon>
        <taxon>Dactylogyridea</taxon>
        <taxon>Ancyrocephalidae</taxon>
        <taxon>Cichlidogyrus</taxon>
    </lineage>
</organism>
<dbReference type="InterPro" id="IPR040467">
    <property type="entry name" value="CCDC66_dom"/>
</dbReference>
<proteinExistence type="predicted"/>
<feature type="region of interest" description="Disordered" evidence="1">
    <location>
        <begin position="52"/>
        <end position="123"/>
    </location>
</feature>
<feature type="domain" description="CCDC66" evidence="2">
    <location>
        <begin position="119"/>
        <end position="215"/>
    </location>
</feature>
<accession>A0ABD2Q340</accession>
<evidence type="ECO:0000313" key="3">
    <source>
        <dbReference type="EMBL" id="KAL3312576.1"/>
    </source>
</evidence>
<feature type="region of interest" description="Disordered" evidence="1">
    <location>
        <begin position="1"/>
        <end position="27"/>
    </location>
</feature>
<sequence length="223" mass="26111">MDFSRESRSNLNTAEVVPKSYNSTKKPERLSIIEKKRLQWQKEREELSKIEDYDPWGRHLTQPNNALHSSFDSGIDNANVEDHSKSSHNRSYNAELDSSDNKSPARAAEFSHHRGKGMASLDLIDQEDVAYRRSKQKEYQDSILVQIEEKKRIKELEKQEMLRREHEDELRIRRDQERLRAHIPGDQSSHQAASGEVDNYLIERLREAQKEAEEARHARVTAH</sequence>
<protein>
    <submittedName>
        <fullName evidence="3">Coiled-coil domain containing 66</fullName>
    </submittedName>
</protein>
<dbReference type="EMBL" id="JBJKFK010001641">
    <property type="protein sequence ID" value="KAL3312576.1"/>
    <property type="molecule type" value="Genomic_DNA"/>
</dbReference>
<gene>
    <name evidence="3" type="primary">CCDC66</name>
    <name evidence="3" type="ORF">Ciccas_008826</name>
</gene>
<dbReference type="AlphaFoldDB" id="A0ABD2Q340"/>
<feature type="compositionally biased region" description="Polar residues" evidence="1">
    <location>
        <begin position="61"/>
        <end position="72"/>
    </location>
</feature>
<dbReference type="Pfam" id="PF15236">
    <property type="entry name" value="CCDC66"/>
    <property type="match status" value="1"/>
</dbReference>
<keyword evidence="4" id="KW-1185">Reference proteome</keyword>
<feature type="non-terminal residue" evidence="3">
    <location>
        <position position="223"/>
    </location>
</feature>
<comment type="caution">
    <text evidence="3">The sequence shown here is derived from an EMBL/GenBank/DDBJ whole genome shotgun (WGS) entry which is preliminary data.</text>
</comment>
<reference evidence="3 4" key="1">
    <citation type="submission" date="2024-11" db="EMBL/GenBank/DDBJ databases">
        <title>Adaptive evolution of stress response genes in parasites aligns with host niche diversity.</title>
        <authorList>
            <person name="Hahn C."/>
            <person name="Resl P."/>
        </authorList>
    </citation>
    <scope>NUCLEOTIDE SEQUENCE [LARGE SCALE GENOMIC DNA]</scope>
    <source>
        <strain evidence="3">EGGRZ-B1_66</strain>
        <tissue evidence="3">Body</tissue>
    </source>
</reference>
<name>A0ABD2Q340_9PLAT</name>
<dbReference type="Proteomes" id="UP001626550">
    <property type="component" value="Unassembled WGS sequence"/>
</dbReference>
<evidence type="ECO:0000259" key="2">
    <source>
        <dbReference type="Pfam" id="PF15236"/>
    </source>
</evidence>
<evidence type="ECO:0000313" key="4">
    <source>
        <dbReference type="Proteomes" id="UP001626550"/>
    </source>
</evidence>
<evidence type="ECO:0000256" key="1">
    <source>
        <dbReference type="SAM" id="MobiDB-lite"/>
    </source>
</evidence>